<dbReference type="Proteomes" id="UP000193077">
    <property type="component" value="Unassembled WGS sequence"/>
</dbReference>
<keyword evidence="2" id="KW-1185">Reference proteome</keyword>
<reference evidence="1 2" key="1">
    <citation type="submission" date="2017-03" db="EMBL/GenBank/DDBJ databases">
        <authorList>
            <person name="Afonso C.L."/>
            <person name="Miller P.J."/>
            <person name="Scott M.A."/>
            <person name="Spackman E."/>
            <person name="Goraichik I."/>
            <person name="Dimitrov K.M."/>
            <person name="Suarez D.L."/>
            <person name="Swayne D.E."/>
        </authorList>
    </citation>
    <scope>NUCLEOTIDE SEQUENCE [LARGE SCALE GENOMIC DNA]</scope>
    <source>
        <strain evidence="1 2">CECT 7639</strain>
    </source>
</reference>
<accession>A0A1Y5S1T5</accession>
<protein>
    <submittedName>
        <fullName evidence="1">Uncharacterized protein</fullName>
    </submittedName>
</protein>
<dbReference type="EMBL" id="FWFO01000001">
    <property type="protein sequence ID" value="SLN29313.1"/>
    <property type="molecule type" value="Genomic_DNA"/>
</dbReference>
<sequence>MCRKVCMKSLTAVFSSNLGNKTGHQSNAEAPILAPLCPNTIGKDNSARNTTTIHTGFAASSFGKTQ</sequence>
<proteinExistence type="predicted"/>
<dbReference type="AlphaFoldDB" id="A0A1Y5S1T5"/>
<evidence type="ECO:0000313" key="1">
    <source>
        <dbReference type="EMBL" id="SLN29313.1"/>
    </source>
</evidence>
<gene>
    <name evidence="1" type="ORF">TRL7639_01181</name>
</gene>
<evidence type="ECO:0000313" key="2">
    <source>
        <dbReference type="Proteomes" id="UP000193077"/>
    </source>
</evidence>
<name>A0A1Y5S1T5_9RHOB</name>
<organism evidence="1 2">
    <name type="scientific">Falsiruegeria litorea R37</name>
    <dbReference type="NCBI Taxonomy" id="1200284"/>
    <lineage>
        <taxon>Bacteria</taxon>
        <taxon>Pseudomonadati</taxon>
        <taxon>Pseudomonadota</taxon>
        <taxon>Alphaproteobacteria</taxon>
        <taxon>Rhodobacterales</taxon>
        <taxon>Roseobacteraceae</taxon>
        <taxon>Falsiruegeria</taxon>
    </lineage>
</organism>